<evidence type="ECO:0000256" key="1">
    <source>
        <dbReference type="SAM" id="MobiDB-lite"/>
    </source>
</evidence>
<sequence length="73" mass="8273">MTMNTLMLISLVSPIKPRQWAKINCWTFSASLSSLPSSSRRRQLLQQITPASQSSIQPSPRRRRHLQQVAPGD</sequence>
<feature type="compositionally biased region" description="Low complexity" evidence="1">
    <location>
        <begin position="39"/>
        <end position="59"/>
    </location>
</feature>
<dbReference type="WBParaSite" id="maker-uti_cns_0045448-snap-gene-1.27-mRNA-1">
    <property type="protein sequence ID" value="maker-uti_cns_0045448-snap-gene-1.27-mRNA-1"/>
    <property type="gene ID" value="maker-uti_cns_0045448-snap-gene-1.27"/>
</dbReference>
<organism evidence="2 3">
    <name type="scientific">Macrostomum lignano</name>
    <dbReference type="NCBI Taxonomy" id="282301"/>
    <lineage>
        <taxon>Eukaryota</taxon>
        <taxon>Metazoa</taxon>
        <taxon>Spiralia</taxon>
        <taxon>Lophotrochozoa</taxon>
        <taxon>Platyhelminthes</taxon>
        <taxon>Rhabditophora</taxon>
        <taxon>Macrostomorpha</taxon>
        <taxon>Macrostomida</taxon>
        <taxon>Macrostomidae</taxon>
        <taxon>Macrostomum</taxon>
    </lineage>
</organism>
<dbReference type="Proteomes" id="UP000095280">
    <property type="component" value="Unplaced"/>
</dbReference>
<dbReference type="AlphaFoldDB" id="A0A1I8J1H1"/>
<reference evidence="3" key="1">
    <citation type="submission" date="2016-11" db="UniProtKB">
        <authorList>
            <consortium name="WormBaseParasite"/>
        </authorList>
    </citation>
    <scope>IDENTIFICATION</scope>
</reference>
<feature type="region of interest" description="Disordered" evidence="1">
    <location>
        <begin position="39"/>
        <end position="73"/>
    </location>
</feature>
<evidence type="ECO:0000313" key="2">
    <source>
        <dbReference type="Proteomes" id="UP000095280"/>
    </source>
</evidence>
<evidence type="ECO:0000313" key="3">
    <source>
        <dbReference type="WBParaSite" id="maker-uti_cns_0045448-snap-gene-1.27-mRNA-1"/>
    </source>
</evidence>
<name>A0A1I8J1H1_9PLAT</name>
<keyword evidence="2" id="KW-1185">Reference proteome</keyword>
<protein>
    <submittedName>
        <fullName evidence="3">Secreted protein</fullName>
    </submittedName>
</protein>
<proteinExistence type="predicted"/>
<accession>A0A1I8J1H1</accession>